<gene>
    <name evidence="2" type="ORF">BCV72DRAFT_237392</name>
</gene>
<evidence type="ECO:0000256" key="1">
    <source>
        <dbReference type="SAM" id="Phobius"/>
    </source>
</evidence>
<name>A0A1X0QM16_RHIZD</name>
<organism evidence="2">
    <name type="scientific">Rhizopus microsporus var. microsporus</name>
    <dbReference type="NCBI Taxonomy" id="86635"/>
    <lineage>
        <taxon>Eukaryota</taxon>
        <taxon>Fungi</taxon>
        <taxon>Fungi incertae sedis</taxon>
        <taxon>Mucoromycota</taxon>
        <taxon>Mucoromycotina</taxon>
        <taxon>Mucoromycetes</taxon>
        <taxon>Mucorales</taxon>
        <taxon>Mucorineae</taxon>
        <taxon>Rhizopodaceae</taxon>
        <taxon>Rhizopus</taxon>
    </lineage>
</organism>
<keyword evidence="1" id="KW-0472">Membrane</keyword>
<protein>
    <submittedName>
        <fullName evidence="2">Uncharacterized protein</fullName>
    </submittedName>
</protein>
<keyword evidence="1" id="KW-0812">Transmembrane</keyword>
<dbReference type="EMBL" id="KV922277">
    <property type="protein sequence ID" value="ORE00796.1"/>
    <property type="molecule type" value="Genomic_DNA"/>
</dbReference>
<keyword evidence="1" id="KW-1133">Transmembrane helix</keyword>
<dbReference type="Proteomes" id="UP000242414">
    <property type="component" value="Unassembled WGS sequence"/>
</dbReference>
<feature type="transmembrane region" description="Helical" evidence="1">
    <location>
        <begin position="22"/>
        <end position="46"/>
    </location>
</feature>
<evidence type="ECO:0000313" key="2">
    <source>
        <dbReference type="EMBL" id="ORE00796.1"/>
    </source>
</evidence>
<reference evidence="2" key="1">
    <citation type="journal article" date="2016" name="Proc. Natl. Acad. Sci. U.S.A.">
        <title>Lipid metabolic changes in an early divergent fungus govern the establishment of a mutualistic symbiosis with endobacteria.</title>
        <authorList>
            <person name="Lastovetsky O.A."/>
            <person name="Gaspar M.L."/>
            <person name="Mondo S.J."/>
            <person name="LaButti K.M."/>
            <person name="Sandor L."/>
            <person name="Grigoriev I.V."/>
            <person name="Henry S.A."/>
            <person name="Pawlowska T.E."/>
        </authorList>
    </citation>
    <scope>NUCLEOTIDE SEQUENCE [LARGE SCALE GENOMIC DNA]</scope>
    <source>
        <strain evidence="2">ATCC 52814</strain>
    </source>
</reference>
<dbReference type="AlphaFoldDB" id="A0A1X0QM16"/>
<accession>A0A1X0QM16</accession>
<proteinExistence type="predicted"/>
<dbReference type="VEuPathDB" id="FungiDB:BCV72DRAFT_237392"/>
<sequence length="55" mass="6337">MSDPRMQFILSSWSNSMISKEWFIVLPLYLISVGAVTPILLILLFLPARLIKPYL</sequence>